<reference evidence="4" key="1">
    <citation type="submission" date="2021-02" db="EMBL/GenBank/DDBJ databases">
        <authorList>
            <person name="Nowell W R."/>
        </authorList>
    </citation>
    <scope>NUCLEOTIDE SEQUENCE</scope>
</reference>
<protein>
    <recommendedName>
        <fullName evidence="2">HTH CENPB-type domain-containing protein</fullName>
    </recommendedName>
</protein>
<dbReference type="Pfam" id="PF03221">
    <property type="entry name" value="HTH_Tnp_Tc5"/>
    <property type="match status" value="1"/>
</dbReference>
<keyword evidence="1" id="KW-0238">DNA-binding</keyword>
<dbReference type="EMBL" id="CAJNOR010001155">
    <property type="protein sequence ID" value="CAF1086923.1"/>
    <property type="molecule type" value="Genomic_DNA"/>
</dbReference>
<dbReference type="InterPro" id="IPR006600">
    <property type="entry name" value="HTH_CenpB_DNA-bd_dom"/>
</dbReference>
<evidence type="ECO:0000313" key="4">
    <source>
        <dbReference type="EMBL" id="CAF1342113.1"/>
    </source>
</evidence>
<organism evidence="4 6">
    <name type="scientific">Adineta ricciae</name>
    <name type="common">Rotifer</name>
    <dbReference type="NCBI Taxonomy" id="249248"/>
    <lineage>
        <taxon>Eukaryota</taxon>
        <taxon>Metazoa</taxon>
        <taxon>Spiralia</taxon>
        <taxon>Gnathifera</taxon>
        <taxon>Rotifera</taxon>
        <taxon>Eurotatoria</taxon>
        <taxon>Bdelloidea</taxon>
        <taxon>Adinetida</taxon>
        <taxon>Adinetidae</taxon>
        <taxon>Adineta</taxon>
    </lineage>
</organism>
<dbReference type="OrthoDB" id="10051656at2759"/>
<dbReference type="EMBL" id="CAJNOJ010000254">
    <property type="protein sequence ID" value="CAF1342113.1"/>
    <property type="molecule type" value="Genomic_DNA"/>
</dbReference>
<dbReference type="SMART" id="SM00674">
    <property type="entry name" value="CENPB"/>
    <property type="match status" value="1"/>
</dbReference>
<dbReference type="Proteomes" id="UP000663852">
    <property type="component" value="Unassembled WGS sequence"/>
</dbReference>
<sequence length="212" mass="25277">MQRVLDYAYDEDESGKRRRTWKPVKHRFRTLPNEYYVNRFKKYLENSGTRRQKLQEIDKSVYQKLVYACEQYLPVHDIDIQRWALKSAREVGCNDFQAADSWIHNFKARHSICSRRITNIITKREILNADEILKSEEDFLKLFKKLSTKYKESRILNTDRVGIEKEQYSRRTLSYKGERKRFGVVKSKHAATHSYTVQATILLDGQLVGPMY</sequence>
<dbReference type="GO" id="GO:0003677">
    <property type="term" value="F:DNA binding"/>
    <property type="evidence" value="ECO:0007669"/>
    <property type="project" value="UniProtKB-KW"/>
</dbReference>
<feature type="domain" description="HTH CENPB-type" evidence="2">
    <location>
        <begin position="45"/>
        <end position="116"/>
    </location>
</feature>
<evidence type="ECO:0000256" key="1">
    <source>
        <dbReference type="ARBA" id="ARBA00023125"/>
    </source>
</evidence>
<dbReference type="AlphaFoldDB" id="A0A815GRT4"/>
<dbReference type="PROSITE" id="PS51253">
    <property type="entry name" value="HTH_CENPB"/>
    <property type="match status" value="1"/>
</dbReference>
<keyword evidence="5" id="KW-1185">Reference proteome</keyword>
<dbReference type="Gene3D" id="1.10.10.60">
    <property type="entry name" value="Homeodomain-like"/>
    <property type="match status" value="1"/>
</dbReference>
<dbReference type="Proteomes" id="UP000663828">
    <property type="component" value="Unassembled WGS sequence"/>
</dbReference>
<evidence type="ECO:0000259" key="2">
    <source>
        <dbReference type="PROSITE" id="PS51253"/>
    </source>
</evidence>
<gene>
    <name evidence="4" type="ORF">EDS130_LOCUS32798</name>
    <name evidence="3" type="ORF">XAT740_LOCUS17624</name>
</gene>
<proteinExistence type="predicted"/>
<dbReference type="InterPro" id="IPR009057">
    <property type="entry name" value="Homeodomain-like_sf"/>
</dbReference>
<dbReference type="SUPFAM" id="SSF46689">
    <property type="entry name" value="Homeodomain-like"/>
    <property type="match status" value="1"/>
</dbReference>
<name>A0A815GRT4_ADIRI</name>
<evidence type="ECO:0000313" key="3">
    <source>
        <dbReference type="EMBL" id="CAF1086923.1"/>
    </source>
</evidence>
<evidence type="ECO:0000313" key="5">
    <source>
        <dbReference type="Proteomes" id="UP000663828"/>
    </source>
</evidence>
<accession>A0A815GRT4</accession>
<evidence type="ECO:0000313" key="6">
    <source>
        <dbReference type="Proteomes" id="UP000663852"/>
    </source>
</evidence>
<comment type="caution">
    <text evidence="4">The sequence shown here is derived from an EMBL/GenBank/DDBJ whole genome shotgun (WGS) entry which is preliminary data.</text>
</comment>